<dbReference type="SUPFAM" id="SSF57716">
    <property type="entry name" value="Glucocorticoid receptor-like (DNA-binding domain)"/>
    <property type="match status" value="1"/>
</dbReference>
<sequence length="243" mass="28030">MELVQIIRIFKMLPVYPMIRGGLSESIVNWGMSPSMILAYLPALCYILNTSHLSHIISNNCNKFSAYKPVPTIIKLSRIRSNYVKSVSNGSTSGELPLWEDTPESVQKQIRAYGPDPPEDVFRKPVRPLGFWGRMMAPDMSFMGVDRAVVVRNMKKKYQSTIYRNIRRTYKRYVKDAATLQEVLYWKYKLDSLPRDSSPVRFRRRCIVTGRSRGVIGIFGMCRHKVREFLGKGWIPGVSRASW</sequence>
<dbReference type="InterPro" id="IPR001209">
    <property type="entry name" value="Ribosomal_uS14"/>
</dbReference>
<reference evidence="4 5" key="1">
    <citation type="journal article" date="2012" name="Nucleic Acids Res.">
        <title>Sequencing of the smallest Apicomplexan genome from the human pathogen Babesia microti.</title>
        <authorList>
            <person name="Cornillot E."/>
            <person name="Hadj-Kaddour K."/>
            <person name="Dassouli A."/>
            <person name="Noel B."/>
            <person name="Ranwez V."/>
            <person name="Vacherie B."/>
            <person name="Augagneur Y."/>
            <person name="Bres V."/>
            <person name="Duclos A."/>
            <person name="Randazzo S."/>
            <person name="Carcy B."/>
            <person name="Debierre-Grockiego F."/>
            <person name="Delbecq S."/>
            <person name="Moubri-Menage K."/>
            <person name="Shams-Eldin H."/>
            <person name="Usmani-Brown S."/>
            <person name="Bringaud F."/>
            <person name="Wincker P."/>
            <person name="Vivares C.P."/>
            <person name="Schwarz R.T."/>
            <person name="Schetters T.P."/>
            <person name="Krause P.J."/>
            <person name="Gorenflot A."/>
            <person name="Berry V."/>
            <person name="Barbe V."/>
            <person name="Ben Mamoun C."/>
        </authorList>
    </citation>
    <scope>NUCLEOTIDE SEQUENCE [LARGE SCALE GENOMIC DNA]</scope>
    <source>
        <strain evidence="4 5">RI</strain>
    </source>
</reference>
<dbReference type="InterPro" id="IPR018271">
    <property type="entry name" value="Ribosomal_uS14_CS"/>
</dbReference>
<dbReference type="Proteomes" id="UP000002899">
    <property type="component" value="Chromosome III"/>
</dbReference>
<comment type="similarity">
    <text evidence="1">Belongs to the universal ribosomal protein uS14 family.</text>
</comment>
<dbReference type="NCBIfam" id="NF006477">
    <property type="entry name" value="PRK08881.1"/>
    <property type="match status" value="1"/>
</dbReference>
<dbReference type="RefSeq" id="XP_012648667.1">
    <property type="nucleotide sequence ID" value="XM_012793213.1"/>
</dbReference>
<evidence type="ECO:0000256" key="1">
    <source>
        <dbReference type="ARBA" id="ARBA00009083"/>
    </source>
</evidence>
<dbReference type="Gene3D" id="1.10.287.1480">
    <property type="match status" value="1"/>
</dbReference>
<name>A0A0K3ASX7_BABMR</name>
<dbReference type="Pfam" id="PF00253">
    <property type="entry name" value="Ribosomal_S14"/>
    <property type="match status" value="1"/>
</dbReference>
<evidence type="ECO:0000256" key="2">
    <source>
        <dbReference type="ARBA" id="ARBA00022980"/>
    </source>
</evidence>
<dbReference type="GO" id="GO:0003735">
    <property type="term" value="F:structural constituent of ribosome"/>
    <property type="evidence" value="ECO:0007669"/>
    <property type="project" value="InterPro"/>
</dbReference>
<dbReference type="EMBL" id="LN871598">
    <property type="protein sequence ID" value="CTQ40656.1"/>
    <property type="molecule type" value="Genomic_DNA"/>
</dbReference>
<dbReference type="GO" id="GO:0015935">
    <property type="term" value="C:small ribosomal subunit"/>
    <property type="evidence" value="ECO:0007669"/>
    <property type="project" value="TreeGrafter"/>
</dbReference>
<proteinExistence type="inferred from homology"/>
<evidence type="ECO:0000256" key="3">
    <source>
        <dbReference type="ARBA" id="ARBA00023274"/>
    </source>
</evidence>
<reference evidence="4 5" key="3">
    <citation type="journal article" date="2016" name="Sci. Rep.">
        <title>Genome-wide diversity and gene expression profiling of Babesia microti isolates identify polymorphic genes that mediate host-pathogen interactions.</title>
        <authorList>
            <person name="Silva J.C."/>
            <person name="Cornillot E."/>
            <person name="McCracken C."/>
            <person name="Usmani-Brown S."/>
            <person name="Dwivedi A."/>
            <person name="Ifeonu O.O."/>
            <person name="Crabtree J."/>
            <person name="Gotia H.T."/>
            <person name="Virji A.Z."/>
            <person name="Reynes C."/>
            <person name="Colinge J."/>
            <person name="Kumar V."/>
            <person name="Lawres L."/>
            <person name="Pazzi J.E."/>
            <person name="Pablo J.V."/>
            <person name="Hung C."/>
            <person name="Brancato J."/>
            <person name="Kumari P."/>
            <person name="Orvis J."/>
            <person name="Tretina K."/>
            <person name="Chibucos M."/>
            <person name="Ott S."/>
            <person name="Sadzewicz L."/>
            <person name="Sengamalay N."/>
            <person name="Shetty A.C."/>
            <person name="Su Q."/>
            <person name="Tallon L."/>
            <person name="Fraser C.M."/>
            <person name="Frutos R."/>
            <person name="Molina D.M."/>
            <person name="Krause P.J."/>
            <person name="Ben Mamoun C."/>
        </authorList>
    </citation>
    <scope>NUCLEOTIDE SEQUENCE [LARGE SCALE GENOMIC DNA]</scope>
    <source>
        <strain evidence="4 5">RI</strain>
    </source>
</reference>
<dbReference type="AlphaFoldDB" id="A0A0K3ASX7"/>
<gene>
    <name evidence="4" type="ORF">BMR1_03g00280</name>
</gene>
<keyword evidence="2 4" id="KW-0689">Ribosomal protein</keyword>
<evidence type="ECO:0000313" key="5">
    <source>
        <dbReference type="Proteomes" id="UP000002899"/>
    </source>
</evidence>
<evidence type="ECO:0000313" key="4">
    <source>
        <dbReference type="EMBL" id="CTQ40656.1"/>
    </source>
</evidence>
<accession>A0A0K3ASX7</accession>
<keyword evidence="5" id="KW-1185">Reference proteome</keyword>
<dbReference type="OrthoDB" id="413436at2759"/>
<dbReference type="KEGG" id="bmic:BMR1_03g00280"/>
<keyword evidence="3" id="KW-0687">Ribonucleoprotein</keyword>
<reference evidence="4 5" key="2">
    <citation type="journal article" date="2013" name="PLoS ONE">
        <title>Whole genome mapping and re-organization of the nuclear and mitochondrial genomes of Babesia microti isolates.</title>
        <authorList>
            <person name="Cornillot E."/>
            <person name="Dassouli A."/>
            <person name="Garg A."/>
            <person name="Pachikara N."/>
            <person name="Randazzo S."/>
            <person name="Depoix D."/>
            <person name="Carcy B."/>
            <person name="Delbecq S."/>
            <person name="Frutos R."/>
            <person name="Silva J.C."/>
            <person name="Sutton R."/>
            <person name="Krause P.J."/>
            <person name="Mamoun C.B."/>
        </authorList>
    </citation>
    <scope>NUCLEOTIDE SEQUENCE [LARGE SCALE GENOMIC DNA]</scope>
    <source>
        <strain evidence="4 5">RI</strain>
    </source>
</reference>
<dbReference type="PANTHER" id="PTHR19836">
    <property type="entry name" value="30S RIBOSOMAL PROTEIN S14"/>
    <property type="match status" value="1"/>
</dbReference>
<organism evidence="4 5">
    <name type="scientific">Babesia microti (strain RI)</name>
    <dbReference type="NCBI Taxonomy" id="1133968"/>
    <lineage>
        <taxon>Eukaryota</taxon>
        <taxon>Sar</taxon>
        <taxon>Alveolata</taxon>
        <taxon>Apicomplexa</taxon>
        <taxon>Aconoidasida</taxon>
        <taxon>Piroplasmida</taxon>
        <taxon>Babesiidae</taxon>
        <taxon>Babesia</taxon>
    </lineage>
</organism>
<protein>
    <submittedName>
        <fullName evidence="4">Small subunit ribosomal protein S14</fullName>
    </submittedName>
</protein>
<dbReference type="GeneID" id="24424691"/>
<dbReference type="PROSITE" id="PS00527">
    <property type="entry name" value="RIBOSOMAL_S14"/>
    <property type="match status" value="1"/>
</dbReference>
<dbReference type="PANTHER" id="PTHR19836:SF19">
    <property type="entry name" value="SMALL RIBOSOMAL SUBUNIT PROTEIN US14M"/>
    <property type="match status" value="1"/>
</dbReference>
<dbReference type="GO" id="GO:0006412">
    <property type="term" value="P:translation"/>
    <property type="evidence" value="ECO:0007669"/>
    <property type="project" value="InterPro"/>
</dbReference>
<dbReference type="VEuPathDB" id="PiroplasmaDB:BMR1_03g00280"/>
<dbReference type="GO" id="GO:0005737">
    <property type="term" value="C:cytoplasm"/>
    <property type="evidence" value="ECO:0007669"/>
    <property type="project" value="UniProtKB-ARBA"/>
</dbReference>